<proteinExistence type="predicted"/>
<organism evidence="2 5">
    <name type="scientific">Myxococcus fulvus</name>
    <dbReference type="NCBI Taxonomy" id="33"/>
    <lineage>
        <taxon>Bacteria</taxon>
        <taxon>Pseudomonadati</taxon>
        <taxon>Myxococcota</taxon>
        <taxon>Myxococcia</taxon>
        <taxon>Myxococcales</taxon>
        <taxon>Cystobacterineae</taxon>
        <taxon>Myxococcaceae</taxon>
        <taxon>Myxococcus</taxon>
    </lineage>
</organism>
<evidence type="ECO:0000313" key="3">
    <source>
        <dbReference type="EMBL" id="SEU36580.1"/>
    </source>
</evidence>
<protein>
    <recommendedName>
        <fullName evidence="6">Ig-like domain-containing protein</fullName>
    </recommendedName>
</protein>
<gene>
    <name evidence="2" type="ORF">MFU01_71430</name>
    <name evidence="3" type="ORF">SAMN05443572_111229</name>
</gene>
<reference evidence="2 5" key="2">
    <citation type="submission" date="2019-07" db="EMBL/GenBank/DDBJ databases">
        <title>Whole genome shotgun sequence of Myxococcus fulvus NBRC 100333.</title>
        <authorList>
            <person name="Hosoyama A."/>
            <person name="Uohara A."/>
            <person name="Ohji S."/>
            <person name="Ichikawa N."/>
        </authorList>
    </citation>
    <scope>NUCLEOTIDE SEQUENCE [LARGE SCALE GENOMIC DNA]</scope>
    <source>
        <strain evidence="2 5">NBRC 100333</strain>
    </source>
</reference>
<accession>A0A511TD56</accession>
<evidence type="ECO:0000313" key="4">
    <source>
        <dbReference type="Proteomes" id="UP000183760"/>
    </source>
</evidence>
<comment type="caution">
    <text evidence="2">The sequence shown here is derived from an EMBL/GenBank/DDBJ whole genome shotgun (WGS) entry which is preliminary data.</text>
</comment>
<sequence length="150" mass="15777">MTHHMKTFVASALVLASVAGTANARSMAGWHGKPQLHVDGACMGESWTTQTNNCTRAVTLFFPTTVDTSGNYRLVVNAYGATTANNVGCRFFGLTSDATGMYSVPVTYLPSFGTNQNISLGPVFAPSGGTLNVACTLSPGGRVNSLSWYQ</sequence>
<feature type="signal peptide" evidence="1">
    <location>
        <begin position="1"/>
        <end position="24"/>
    </location>
</feature>
<dbReference type="AlphaFoldDB" id="A0A511TD56"/>
<keyword evidence="1" id="KW-0732">Signal</keyword>
<keyword evidence="4" id="KW-1185">Reference proteome</keyword>
<reference evidence="3 4" key="1">
    <citation type="submission" date="2016-10" db="EMBL/GenBank/DDBJ databases">
        <authorList>
            <person name="Varghese N."/>
            <person name="Submissions S."/>
        </authorList>
    </citation>
    <scope>NUCLEOTIDE SEQUENCE [LARGE SCALE GENOMIC DNA]</scope>
    <source>
        <strain evidence="3 4">DSM 16525</strain>
    </source>
</reference>
<evidence type="ECO:0000313" key="5">
    <source>
        <dbReference type="Proteomes" id="UP000321514"/>
    </source>
</evidence>
<dbReference type="Proteomes" id="UP000183760">
    <property type="component" value="Unassembled WGS sequence"/>
</dbReference>
<name>A0A511TD56_MYXFU</name>
<evidence type="ECO:0008006" key="6">
    <source>
        <dbReference type="Google" id="ProtNLM"/>
    </source>
</evidence>
<evidence type="ECO:0000313" key="2">
    <source>
        <dbReference type="EMBL" id="GEN12106.1"/>
    </source>
</evidence>
<feature type="chain" id="PRO_5022798892" description="Ig-like domain-containing protein" evidence="1">
    <location>
        <begin position="25"/>
        <end position="150"/>
    </location>
</feature>
<dbReference type="Proteomes" id="UP000321514">
    <property type="component" value="Unassembled WGS sequence"/>
</dbReference>
<dbReference type="EMBL" id="FOIB01000011">
    <property type="protein sequence ID" value="SEU36580.1"/>
    <property type="molecule type" value="Genomic_DNA"/>
</dbReference>
<dbReference type="EMBL" id="BJXR01000054">
    <property type="protein sequence ID" value="GEN12106.1"/>
    <property type="molecule type" value="Genomic_DNA"/>
</dbReference>
<evidence type="ECO:0000256" key="1">
    <source>
        <dbReference type="SAM" id="SignalP"/>
    </source>
</evidence>